<reference evidence="2" key="2">
    <citation type="submission" date="2016-06" db="EMBL/GenBank/DDBJ databases">
        <title>The genome of a short-lived fish provides insights into sex chromosome evolution and the genetic control of aging.</title>
        <authorList>
            <person name="Reichwald K."/>
            <person name="Felder M."/>
            <person name="Petzold A."/>
            <person name="Koch P."/>
            <person name="Groth M."/>
            <person name="Platzer M."/>
        </authorList>
    </citation>
    <scope>NUCLEOTIDE SEQUENCE</scope>
    <source>
        <tissue evidence="2">Brain</tissue>
    </source>
</reference>
<protein>
    <submittedName>
        <fullName evidence="2">Sperm associated antigen 17</fullName>
    </submittedName>
</protein>
<sequence length="344" mass="37481">MEKMTLEPIIRKDSLKAWRLEQEQLKEEEMLKRPKNKNTPRAKQQKEEAMGNKESKDLSGVKKSRVDTTSTFAKAPSSAAPTTSKGNQDPPPTEEPLSVSVSRKVDNACDGGQKISSNRSSDDGQTGCPEKTGGEKGGVSTKEQVVLVEKDGCASVEMCPERHTAHVRLADGTVITGTNRADYKVCCRPVGVLQVQSDGSCLYSSHAPVCCLSNQPGVYMMSHTHSVVCDVTDEDGNHFQVFEDGRISVVPFSPVPIIQTPEEEGQEKAGLRGRHCPRLFLVHEDGSGSELLSRHAVEELLKQSRSDPTIAVLKEPLPHKQGIHGAFDGERTAIRGDESQRASL</sequence>
<feature type="compositionally biased region" description="Basic and acidic residues" evidence="1">
    <location>
        <begin position="44"/>
        <end position="66"/>
    </location>
</feature>
<evidence type="ECO:0000256" key="1">
    <source>
        <dbReference type="SAM" id="MobiDB-lite"/>
    </source>
</evidence>
<organism evidence="2">
    <name type="scientific">Nothobranchius kadleci</name>
    <name type="common">African annual killifish</name>
    <dbReference type="NCBI Taxonomy" id="1051664"/>
    <lineage>
        <taxon>Eukaryota</taxon>
        <taxon>Metazoa</taxon>
        <taxon>Chordata</taxon>
        <taxon>Craniata</taxon>
        <taxon>Vertebrata</taxon>
        <taxon>Euteleostomi</taxon>
        <taxon>Actinopterygii</taxon>
        <taxon>Neopterygii</taxon>
        <taxon>Teleostei</taxon>
        <taxon>Neoteleostei</taxon>
        <taxon>Acanthomorphata</taxon>
        <taxon>Ovalentaria</taxon>
        <taxon>Atherinomorphae</taxon>
        <taxon>Cyprinodontiformes</taxon>
        <taxon>Nothobranchiidae</taxon>
        <taxon>Nothobranchius</taxon>
    </lineage>
</organism>
<feature type="region of interest" description="Disordered" evidence="1">
    <location>
        <begin position="321"/>
        <end position="344"/>
    </location>
</feature>
<proteinExistence type="predicted"/>
<dbReference type="PANTHER" id="PTHR21963">
    <property type="entry name" value="PF6"/>
    <property type="match status" value="1"/>
</dbReference>
<dbReference type="InterPro" id="IPR026173">
    <property type="entry name" value="SPAG17"/>
</dbReference>
<gene>
    <name evidence="2" type="primary">SPAG17</name>
</gene>
<feature type="region of interest" description="Disordered" evidence="1">
    <location>
        <begin position="26"/>
        <end position="142"/>
    </location>
</feature>
<dbReference type="PANTHER" id="PTHR21963:SF1">
    <property type="entry name" value="SPERM-ASSOCIATED ANTIGEN 17"/>
    <property type="match status" value="1"/>
</dbReference>
<accession>A0A1A8BW97</accession>
<name>A0A1A8BW97_NOTKA</name>
<reference evidence="2" key="1">
    <citation type="submission" date="2016-05" db="EMBL/GenBank/DDBJ databases">
        <authorList>
            <person name="Lavstsen T."/>
            <person name="Jespersen J.S."/>
        </authorList>
    </citation>
    <scope>NUCLEOTIDE SEQUENCE</scope>
    <source>
        <tissue evidence="2">Brain</tissue>
    </source>
</reference>
<dbReference type="AlphaFoldDB" id="A0A1A8BW97"/>
<feature type="compositionally biased region" description="Basic and acidic residues" evidence="1">
    <location>
        <begin position="327"/>
        <end position="344"/>
    </location>
</feature>
<dbReference type="GO" id="GO:1990716">
    <property type="term" value="C:axonemal central apparatus"/>
    <property type="evidence" value="ECO:0007669"/>
    <property type="project" value="TreeGrafter"/>
</dbReference>
<dbReference type="GO" id="GO:0003351">
    <property type="term" value="P:epithelial cilium movement involved in extracellular fluid movement"/>
    <property type="evidence" value="ECO:0007669"/>
    <property type="project" value="TreeGrafter"/>
</dbReference>
<dbReference type="EMBL" id="HADZ01006839">
    <property type="protein sequence ID" value="SBP70780.1"/>
    <property type="molecule type" value="Transcribed_RNA"/>
</dbReference>
<dbReference type="GO" id="GO:1904158">
    <property type="term" value="P:axonemal central apparatus assembly"/>
    <property type="evidence" value="ECO:0007669"/>
    <property type="project" value="TreeGrafter"/>
</dbReference>
<feature type="compositionally biased region" description="Low complexity" evidence="1">
    <location>
        <begin position="68"/>
        <end position="85"/>
    </location>
</feature>
<dbReference type="GO" id="GO:0005576">
    <property type="term" value="C:extracellular region"/>
    <property type="evidence" value="ECO:0007669"/>
    <property type="project" value="GOC"/>
</dbReference>
<evidence type="ECO:0000313" key="2">
    <source>
        <dbReference type="EMBL" id="SBP70780.1"/>
    </source>
</evidence>